<feature type="region of interest" description="Disordered" evidence="1">
    <location>
        <begin position="484"/>
        <end position="540"/>
    </location>
</feature>
<feature type="compositionally biased region" description="Polar residues" evidence="1">
    <location>
        <begin position="1629"/>
        <end position="1640"/>
    </location>
</feature>
<feature type="compositionally biased region" description="Basic residues" evidence="1">
    <location>
        <begin position="1613"/>
        <end position="1628"/>
    </location>
</feature>
<gene>
    <name evidence="2" type="ORF">ABL78_3711</name>
</gene>
<proteinExistence type="predicted"/>
<accession>A0A0N1IKU5</accession>
<evidence type="ECO:0000256" key="1">
    <source>
        <dbReference type="SAM" id="MobiDB-lite"/>
    </source>
</evidence>
<evidence type="ECO:0000313" key="3">
    <source>
        <dbReference type="Proteomes" id="UP000038009"/>
    </source>
</evidence>
<keyword evidence="3" id="KW-1185">Reference proteome</keyword>
<dbReference type="OrthoDB" id="272753at2759"/>
<feature type="region of interest" description="Disordered" evidence="1">
    <location>
        <begin position="130"/>
        <end position="157"/>
    </location>
</feature>
<comment type="caution">
    <text evidence="2">The sequence shown here is derived from an EMBL/GenBank/DDBJ whole genome shotgun (WGS) entry which is preliminary data.</text>
</comment>
<feature type="compositionally biased region" description="Basic and acidic residues" evidence="1">
    <location>
        <begin position="505"/>
        <end position="514"/>
    </location>
</feature>
<feature type="compositionally biased region" description="Acidic residues" evidence="1">
    <location>
        <begin position="1583"/>
        <end position="1593"/>
    </location>
</feature>
<organism evidence="2 3">
    <name type="scientific">Leptomonas seymouri</name>
    <dbReference type="NCBI Taxonomy" id="5684"/>
    <lineage>
        <taxon>Eukaryota</taxon>
        <taxon>Discoba</taxon>
        <taxon>Euglenozoa</taxon>
        <taxon>Kinetoplastea</taxon>
        <taxon>Metakinetoplastina</taxon>
        <taxon>Trypanosomatida</taxon>
        <taxon>Trypanosomatidae</taxon>
        <taxon>Leishmaniinae</taxon>
        <taxon>Leptomonas</taxon>
    </lineage>
</organism>
<feature type="region of interest" description="Disordered" evidence="1">
    <location>
        <begin position="423"/>
        <end position="462"/>
    </location>
</feature>
<feature type="compositionally biased region" description="Polar residues" evidence="1">
    <location>
        <begin position="428"/>
        <end position="437"/>
    </location>
</feature>
<feature type="region of interest" description="Disordered" evidence="1">
    <location>
        <begin position="71"/>
        <end position="114"/>
    </location>
</feature>
<feature type="compositionally biased region" description="Low complexity" evidence="1">
    <location>
        <begin position="515"/>
        <end position="531"/>
    </location>
</feature>
<dbReference type="EMBL" id="LJSK01000098">
    <property type="protein sequence ID" value="KPI87195.1"/>
    <property type="molecule type" value="Genomic_DNA"/>
</dbReference>
<feature type="region of interest" description="Disordered" evidence="1">
    <location>
        <begin position="1128"/>
        <end position="1167"/>
    </location>
</feature>
<reference evidence="2 3" key="1">
    <citation type="journal article" date="2015" name="PLoS Pathog.">
        <title>Leptomonas seymouri: Adaptations to the Dixenous Life Cycle Analyzed by Genome Sequencing, Transcriptome Profiling and Co-infection with Leishmania donovani.</title>
        <authorList>
            <person name="Kraeva N."/>
            <person name="Butenko A."/>
            <person name="Hlavacova J."/>
            <person name="Kostygov A."/>
            <person name="Myskova J."/>
            <person name="Grybchuk D."/>
            <person name="Lestinova T."/>
            <person name="Votypka J."/>
            <person name="Volf P."/>
            <person name="Opperdoes F."/>
            <person name="Flegontov P."/>
            <person name="Lukes J."/>
            <person name="Yurchenko V."/>
        </authorList>
    </citation>
    <scope>NUCLEOTIDE SEQUENCE [LARGE SCALE GENOMIC DNA]</scope>
    <source>
        <strain evidence="2 3">ATCC 30220</strain>
    </source>
</reference>
<feature type="compositionally biased region" description="Basic and acidic residues" evidence="1">
    <location>
        <begin position="438"/>
        <end position="450"/>
    </location>
</feature>
<feature type="compositionally biased region" description="Polar residues" evidence="1">
    <location>
        <begin position="71"/>
        <end position="82"/>
    </location>
</feature>
<sequence>MFEGCVELCLTFIGVQSPHRGCSSAELSEFICEDVLPYQGWAANATLRNTVVRLLLTTRANDFTLYTTRSSTARSNEGQHTLTLGFKGGGGRPKKAAPAVGPSGASEATDTRAPLTADEAVEQLDAGRVTWGTLDGPSSNERPACTAQGGSSPPSAPFKGEQAILFYLVPSRELRERILGFPIRNEKQEMVSQFITENAMQGWERVPSTADFKARYKGYLVGGGLKWLRRAHKVTLLYLYRRPTHEVLYRFFPHFALPLTEREKAEQPQWMTETGATSTQASFNSCAAAAAEHVGEQDEGVPHPTLGMQCRLCRRCNPLDHYFARKRHEDPSFPGVVFDLQLVRQLVQQSPERRLLMQDAVHAVFAAHSLRDTRWEDFSKTERMHLRRLMDCAGLRIVVATLTLRGHRRELRLVIPGEDLGSVLRTAQPDSSSTAEQTRPRSDSDSEKGANDVLNSDEDSDAGDLADALGRYGVAVRAGSGMHHAALEDGGSNEEDDSGSDGEGEERATDEQQRQRQQQQQQQSPPTMTRTTTRHRQSEAAAVLRIDPSQTVELQAAHEAERRPLALTSLFPHMRFQMADKQRNKALGAFMEKYRKLRGTLETQYLLMKYSKVFMLVYTPRLPPAAPARSTVKLEANAAAEDEEGSTRASQQTQQLHVMPHVPAAAAVSPPASVFHFEHNDARLSKGVSAYSVNTVLDVLLQATPHHAASLPRLTQVIDIATLQRRVLPLLRQLDYVYTTGFSQRGKKRVGIVVLRTPQADIGAAGGAGHALDDAAKRAVLDAEAARSDVAVSAARPPPPPRGKAITSSLVLDAVPAMSEGAAHSAAAEGLLRAHPNTAKVVSRVMVVRNGYARSALQRVSRLHLELWAQHCLYSSDADFEKGVRVLEMFDRMTLSTYCIVVGLPQGDVAGVLGAGVGGGGDIRDRGRSSNNDGICSGPNAWSTPVRSLPPSLYGWCTQQGLQMLCMCLTELQDRQLVRSTDNFQHLLDAELRDEVRYALCPSASVEGYTYTFTTAPPSASSSLYACMRYWLPVWNTVRCVQHGLEAELLSAEPNPSIPQVVALSKVMRRDPGMMAAQLYQNCGVPRGLRRSHRLGEMHRTEGGAATGRDSRGRVTLAAYSSVLSRSSLRNRAQRGGNSADAAEMASPPLKRKLPASSTRREEPLHKAARTEISGVTVANALEYAFHHFAPLKRIEEVVRLVLRGRGQHLSQHTLFSVPPVLPAVLRHGASLTYALAEVSWTGNVYRTEFNVSNTGQGGGMYNRMLNLSTLHMGALGETLRAIRQGRAGGRLHRPPGGSFSSTESLREEVEAVYAPCAEMSSTAIRTAPHTQSSAFAAETNTNGLVNVVAASSPLVPAKAEGTQPADGETAQRLAQRAAKLEVVTDILRMMLFSDQAHYRASIARALLSALNAEVLVARARLLLQKMPAFCRSRRQNFRVPLLSLVQSPYVLPPSALRGGLRACANISVLHQWTHAMDDMGAALSSGRGRLRMEGKHAALQTLLSVDAGQRRCGADYNAVDMTAFPVPLQLVHQPTMELACLSMAPNVVRDYMTKLPLPQLTWPRTAVECEREGRAARACNDVSEEGEGEQEDSAANAGADEAVPTAVGGSDRKRRSAHLRRHRKHARTSSLSIATTATGLKSEASESDSEDERAVLRVEAEATRQLYPARSVRNLGDPSYLRDLPIDGPPTPSEQQAVERCRKALAEAQGATLSTNDASSPYHIAYPSIFHHVDGSFHQYMWQLVVHAVYRFALRVPGIGHADLEGRLMASGVLSQRAVRAVLQFLVDRQLLVCQEEELSEDRCAVGGGVLGAAPRARGPFHYHHTATLTRDSDRDDHAMMMDATAALTTPLTSSNEVNAAGWQETSFNRRCYTAIAPLEALQFATSAAAW</sequence>
<dbReference type="Proteomes" id="UP000038009">
    <property type="component" value="Unassembled WGS sequence"/>
</dbReference>
<evidence type="ECO:0000313" key="2">
    <source>
        <dbReference type="EMBL" id="KPI87195.1"/>
    </source>
</evidence>
<feature type="compositionally biased region" description="Acidic residues" evidence="1">
    <location>
        <begin position="491"/>
        <end position="504"/>
    </location>
</feature>
<feature type="region of interest" description="Disordered" evidence="1">
    <location>
        <begin position="1580"/>
        <end position="1655"/>
    </location>
</feature>
<dbReference type="VEuPathDB" id="TriTrypDB:Lsey_0098_0080"/>
<name>A0A0N1IKU5_LEPSE</name>
<protein>
    <submittedName>
        <fullName evidence="2">Uncharacterized protein</fullName>
    </submittedName>
</protein>
<dbReference type="OMA" id="IFHHVDG"/>